<evidence type="ECO:0000256" key="1">
    <source>
        <dbReference type="SAM" id="MobiDB-lite"/>
    </source>
</evidence>
<dbReference type="EMBL" id="KZ613966">
    <property type="protein sequence ID" value="PMD30614.1"/>
    <property type="molecule type" value="Genomic_DNA"/>
</dbReference>
<keyword evidence="5" id="KW-1185">Reference proteome</keyword>
<name>A0A2J6QWH5_HYAVF</name>
<dbReference type="InterPro" id="IPR018839">
    <property type="entry name" value="Tscrpt-silencing_Clr2_C"/>
</dbReference>
<feature type="compositionally biased region" description="Polar residues" evidence="1">
    <location>
        <begin position="203"/>
        <end position="214"/>
    </location>
</feature>
<gene>
    <name evidence="4" type="ORF">L207DRAFT_502554</name>
</gene>
<dbReference type="GO" id="GO:0070824">
    <property type="term" value="C:SHREC complex"/>
    <property type="evidence" value="ECO:0007669"/>
    <property type="project" value="InterPro"/>
</dbReference>
<evidence type="ECO:0000259" key="2">
    <source>
        <dbReference type="Pfam" id="PF10383"/>
    </source>
</evidence>
<proteinExistence type="predicted"/>
<feature type="compositionally biased region" description="Low complexity" evidence="1">
    <location>
        <begin position="223"/>
        <end position="232"/>
    </location>
</feature>
<dbReference type="OrthoDB" id="2421327at2759"/>
<reference evidence="4 5" key="1">
    <citation type="submission" date="2016-04" db="EMBL/GenBank/DDBJ databases">
        <title>A degradative enzymes factory behind the ericoid mycorrhizal symbiosis.</title>
        <authorList>
            <consortium name="DOE Joint Genome Institute"/>
            <person name="Martino E."/>
            <person name="Morin E."/>
            <person name="Grelet G."/>
            <person name="Kuo A."/>
            <person name="Kohler A."/>
            <person name="Daghino S."/>
            <person name="Barry K."/>
            <person name="Choi C."/>
            <person name="Cichocki N."/>
            <person name="Clum A."/>
            <person name="Copeland A."/>
            <person name="Hainaut M."/>
            <person name="Haridas S."/>
            <person name="Labutti K."/>
            <person name="Lindquist E."/>
            <person name="Lipzen A."/>
            <person name="Khouja H.-R."/>
            <person name="Murat C."/>
            <person name="Ohm R."/>
            <person name="Olson A."/>
            <person name="Spatafora J."/>
            <person name="Veneault-Fourrey C."/>
            <person name="Henrissat B."/>
            <person name="Grigoriev I."/>
            <person name="Martin F."/>
            <person name="Perotto S."/>
        </authorList>
    </citation>
    <scope>NUCLEOTIDE SEQUENCE [LARGE SCALE GENOMIC DNA]</scope>
    <source>
        <strain evidence="4 5">F</strain>
    </source>
</reference>
<dbReference type="Proteomes" id="UP000235786">
    <property type="component" value="Unassembled WGS sequence"/>
</dbReference>
<dbReference type="Pfam" id="PF10383">
    <property type="entry name" value="Clr2"/>
    <property type="match status" value="1"/>
</dbReference>
<dbReference type="AlphaFoldDB" id="A0A2J6QWH5"/>
<protein>
    <recommendedName>
        <fullName evidence="6">Cryptic loci regulator 2 N-terminal domain-containing protein</fullName>
    </recommendedName>
</protein>
<feature type="compositionally biased region" description="Low complexity" evidence="1">
    <location>
        <begin position="578"/>
        <end position="595"/>
    </location>
</feature>
<dbReference type="PANTHER" id="PTHR38046">
    <property type="entry name" value="CRYPTIC LOCI REGULATOR 2"/>
    <property type="match status" value="1"/>
</dbReference>
<feature type="compositionally biased region" description="Basic and acidic residues" evidence="1">
    <location>
        <begin position="526"/>
        <end position="536"/>
    </location>
</feature>
<dbReference type="PANTHER" id="PTHR38046:SF1">
    <property type="entry name" value="CRYPTIC LOCI REGULATOR 2"/>
    <property type="match status" value="1"/>
</dbReference>
<dbReference type="Pfam" id="PF16761">
    <property type="entry name" value="Clr2_transil"/>
    <property type="match status" value="1"/>
</dbReference>
<feature type="compositionally biased region" description="Polar residues" evidence="1">
    <location>
        <begin position="596"/>
        <end position="607"/>
    </location>
</feature>
<dbReference type="GO" id="GO:0031934">
    <property type="term" value="C:mating-type region heterochromatin"/>
    <property type="evidence" value="ECO:0007669"/>
    <property type="project" value="TreeGrafter"/>
</dbReference>
<dbReference type="InterPro" id="IPR038986">
    <property type="entry name" value="Clr2"/>
</dbReference>
<dbReference type="InterPro" id="IPR031915">
    <property type="entry name" value="Clr2_N"/>
</dbReference>
<accession>A0A2J6QWH5</accession>
<evidence type="ECO:0000259" key="3">
    <source>
        <dbReference type="Pfam" id="PF16761"/>
    </source>
</evidence>
<dbReference type="GO" id="GO:0030466">
    <property type="term" value="P:silent mating-type cassette heterochromatin formation"/>
    <property type="evidence" value="ECO:0007669"/>
    <property type="project" value="TreeGrafter"/>
</dbReference>
<dbReference type="STRING" id="1149755.A0A2J6QWH5"/>
<feature type="region of interest" description="Disordered" evidence="1">
    <location>
        <begin position="174"/>
        <end position="245"/>
    </location>
</feature>
<sequence>MAPYFPLICHRTDGQFEVATRNGAKEVNQPTAEQMNDTPDANGNVDCYKKLEIDEAKHVDWRRKLGGMLMHLLGGKEHADRNYILREFPDGYVLWEHVKYNVAKAAAESKKEKGKHAAGVFERQDAYLYGHPQGRKKRFRSPADFFPHLLWLMTDQEGDPMNCSCKICSPDGDEDPTAFSGKSEAKNLKLNPPTLSAAPPQTIPNYAPSSSIFTPSAPPAPLPQAAVQVSPPTGSKEQAADASPSGKYIYRPGELVWFNNIANWRLGVVAKRGLKNNKPRYLIQPLSNPHQQQNYQLKDDENLLRPWLAWSTPETTVVKLFNNVPFDQVPWDRVVRSEFDQPGKDSDHIVDGSILAAKVIDASYSLFERNEKALVSPGEVHYMGMFLGAEKIWVGEPVRLRVTTSDYVVLIIHKLVEKTTPQGGSTVTFVGDVYKFVEMPTPYKNPSDWPNNPDLPPRMSNDLRYRNEVAHLARTGMWYEWRLLEPAARKSLADIKGRWYETRTLVPIIHPAEFQADLEKGRTKDADKYMNGRRDNNAVPEQRKKNRKDTLDQAVPMNFKVSRGLDGPPADDAFPDEQPQVQPQQQQPQQQRPQQGTFNNGISQYMNLDQADHGYYGSEMQQ</sequence>
<dbReference type="GO" id="GO:0033553">
    <property type="term" value="C:rDNA heterochromatin"/>
    <property type="evidence" value="ECO:0007669"/>
    <property type="project" value="TreeGrafter"/>
</dbReference>
<feature type="region of interest" description="Disordered" evidence="1">
    <location>
        <begin position="526"/>
        <end position="622"/>
    </location>
</feature>
<organism evidence="4 5">
    <name type="scientific">Hyaloscypha variabilis (strain UAMH 11265 / GT02V1 / F)</name>
    <name type="common">Meliniomyces variabilis</name>
    <dbReference type="NCBI Taxonomy" id="1149755"/>
    <lineage>
        <taxon>Eukaryota</taxon>
        <taxon>Fungi</taxon>
        <taxon>Dikarya</taxon>
        <taxon>Ascomycota</taxon>
        <taxon>Pezizomycotina</taxon>
        <taxon>Leotiomycetes</taxon>
        <taxon>Helotiales</taxon>
        <taxon>Hyaloscyphaceae</taxon>
        <taxon>Hyaloscypha</taxon>
        <taxon>Hyaloscypha variabilis</taxon>
    </lineage>
</organism>
<evidence type="ECO:0000313" key="4">
    <source>
        <dbReference type="EMBL" id="PMD30614.1"/>
    </source>
</evidence>
<evidence type="ECO:0008006" key="6">
    <source>
        <dbReference type="Google" id="ProtNLM"/>
    </source>
</evidence>
<evidence type="ECO:0000313" key="5">
    <source>
        <dbReference type="Proteomes" id="UP000235786"/>
    </source>
</evidence>
<feature type="domain" description="Cryptic loci regulator 2 C-terminal" evidence="2">
    <location>
        <begin position="381"/>
        <end position="501"/>
    </location>
</feature>
<feature type="domain" description="Cryptic loci regulator 2 N-terminal" evidence="3">
    <location>
        <begin position="83"/>
        <end position="168"/>
    </location>
</feature>